<feature type="domain" description="NodB homology" evidence="3">
    <location>
        <begin position="32"/>
        <end position="258"/>
    </location>
</feature>
<evidence type="ECO:0000256" key="2">
    <source>
        <dbReference type="ARBA" id="ARBA00022729"/>
    </source>
</evidence>
<accession>A0ABT3RDN3</accession>
<evidence type="ECO:0000313" key="5">
    <source>
        <dbReference type="Proteomes" id="UP001207228"/>
    </source>
</evidence>
<dbReference type="Gene3D" id="3.20.20.370">
    <property type="entry name" value="Glycoside hydrolase/deacetylase"/>
    <property type="match status" value="1"/>
</dbReference>
<comment type="caution">
    <text evidence="4">The sequence shown here is derived from an EMBL/GenBank/DDBJ whole genome shotgun (WGS) entry which is preliminary data.</text>
</comment>
<dbReference type="PROSITE" id="PS51677">
    <property type="entry name" value="NODB"/>
    <property type="match status" value="1"/>
</dbReference>
<reference evidence="4 5" key="1">
    <citation type="submission" date="2022-11" db="EMBL/GenBank/DDBJ databases">
        <title>The characterization of three novel Bacteroidetes species and genomic analysis of their roles in tidal elemental geochemical cycles.</title>
        <authorList>
            <person name="Ma K.-J."/>
        </authorList>
    </citation>
    <scope>NUCLEOTIDE SEQUENCE [LARGE SCALE GENOMIC DNA]</scope>
    <source>
        <strain evidence="4 5">M82</strain>
    </source>
</reference>
<gene>
    <name evidence="4" type="ORF">OO017_08400</name>
</gene>
<comment type="subcellular location">
    <subcellularLocation>
        <location evidence="1">Secreted</location>
    </subcellularLocation>
</comment>
<evidence type="ECO:0000313" key="4">
    <source>
        <dbReference type="EMBL" id="MCX2739961.1"/>
    </source>
</evidence>
<evidence type="ECO:0000259" key="3">
    <source>
        <dbReference type="PROSITE" id="PS51677"/>
    </source>
</evidence>
<keyword evidence="5" id="KW-1185">Reference proteome</keyword>
<organism evidence="4 5">
    <name type="scientific">Pontibacter anaerobius</name>
    <dbReference type="NCBI Taxonomy" id="2993940"/>
    <lineage>
        <taxon>Bacteria</taxon>
        <taxon>Pseudomonadati</taxon>
        <taxon>Bacteroidota</taxon>
        <taxon>Cytophagia</taxon>
        <taxon>Cytophagales</taxon>
        <taxon>Hymenobacteraceae</taxon>
        <taxon>Pontibacter</taxon>
    </lineage>
</organism>
<dbReference type="PANTHER" id="PTHR34216">
    <property type="match status" value="1"/>
</dbReference>
<dbReference type="CDD" id="cd10918">
    <property type="entry name" value="CE4_NodB_like_5s_6s"/>
    <property type="match status" value="1"/>
</dbReference>
<dbReference type="Proteomes" id="UP001207228">
    <property type="component" value="Unassembled WGS sequence"/>
</dbReference>
<sequence>MEKLFSNRKIVVYHKFCSNHQLEAHLSILQKEDVLITVDDGDVSFYKYLFPLLHKYKIPTVLFIITELIDTNKPFWWDELVYLLGKEEGEKRVWEVKEWPNQERVAYINQLRVESDKPSLKQAQLTTEQLKEMERAGVIIANHSHTHPMFNQCSEVELRDEFRQSKHFFDKAGLKGFNLFAYPNGNVNQLAEKVAKEEGISHAFLFDHKLPAKKYDPYRISRLSITDQTRPSKLRFILSGWHSKILPLRRSIYKLING</sequence>
<dbReference type="SUPFAM" id="SSF88713">
    <property type="entry name" value="Glycoside hydrolase/deacetylase"/>
    <property type="match status" value="1"/>
</dbReference>
<dbReference type="RefSeq" id="WP_266052029.1">
    <property type="nucleotide sequence ID" value="NZ_JAPFQO010000005.1"/>
</dbReference>
<evidence type="ECO:0000256" key="1">
    <source>
        <dbReference type="ARBA" id="ARBA00004613"/>
    </source>
</evidence>
<proteinExistence type="predicted"/>
<dbReference type="InterPro" id="IPR051398">
    <property type="entry name" value="Polysacch_Deacetylase"/>
</dbReference>
<name>A0ABT3RDN3_9BACT</name>
<dbReference type="InterPro" id="IPR011330">
    <property type="entry name" value="Glyco_hydro/deAcase_b/a-brl"/>
</dbReference>
<dbReference type="InterPro" id="IPR002509">
    <property type="entry name" value="NODB_dom"/>
</dbReference>
<dbReference type="Pfam" id="PF01522">
    <property type="entry name" value="Polysacc_deac_1"/>
    <property type="match status" value="1"/>
</dbReference>
<dbReference type="PANTHER" id="PTHR34216:SF3">
    <property type="entry name" value="POLY-BETA-1,6-N-ACETYL-D-GLUCOSAMINE N-DEACETYLASE"/>
    <property type="match status" value="1"/>
</dbReference>
<protein>
    <submittedName>
        <fullName evidence="4">Polysaccharide deacetylase family protein</fullName>
    </submittedName>
</protein>
<dbReference type="EMBL" id="JAPFQO010000005">
    <property type="protein sequence ID" value="MCX2739961.1"/>
    <property type="molecule type" value="Genomic_DNA"/>
</dbReference>
<keyword evidence="2" id="KW-0732">Signal</keyword>